<sequence>MANTFYVKASADPSNLYALCTYYTDPECQHQVDSPLRIPQQAGGVTFQLVANGNNWQMVGAVADRVDTPEIDPTMVLAANNAVTIAMPTSTKITEGVVLVFTSTNVPTQLYASSDPQVENTD</sequence>
<reference evidence="1 2" key="1">
    <citation type="submission" date="2019-03" db="EMBL/GenBank/DDBJ databases">
        <title>Genomic Encyclopedia of Type Strains, Phase IV (KMG-IV): sequencing the most valuable type-strain genomes for metagenomic binning, comparative biology and taxonomic classification.</title>
        <authorList>
            <person name="Goeker M."/>
        </authorList>
    </citation>
    <scope>NUCLEOTIDE SEQUENCE [LARGE SCALE GENOMIC DNA]</scope>
    <source>
        <strain evidence="1 2">DSM 25082</strain>
    </source>
</reference>
<evidence type="ECO:0000313" key="1">
    <source>
        <dbReference type="EMBL" id="TDP12676.1"/>
    </source>
</evidence>
<dbReference type="EMBL" id="SNXE01000001">
    <property type="protein sequence ID" value="TDP12676.1"/>
    <property type="molecule type" value="Genomic_DNA"/>
</dbReference>
<protein>
    <submittedName>
        <fullName evidence="1">Uncharacterized protein</fullName>
    </submittedName>
</protein>
<keyword evidence="2" id="KW-1185">Reference proteome</keyword>
<accession>A0A4R6NAD2</accession>
<dbReference type="RefSeq" id="WP_133601622.1">
    <property type="nucleotide sequence ID" value="NZ_JAUFPJ010000005.1"/>
</dbReference>
<dbReference type="AlphaFoldDB" id="A0A4R6NAD2"/>
<gene>
    <name evidence="1" type="ORF">DFR39_101149</name>
</gene>
<dbReference type="Proteomes" id="UP000295357">
    <property type="component" value="Unassembled WGS sequence"/>
</dbReference>
<proteinExistence type="predicted"/>
<name>A0A4R6NAD2_9BURK</name>
<organism evidence="1 2">
    <name type="scientific">Roseateles asaccharophilus</name>
    <dbReference type="NCBI Taxonomy" id="582607"/>
    <lineage>
        <taxon>Bacteria</taxon>
        <taxon>Pseudomonadati</taxon>
        <taxon>Pseudomonadota</taxon>
        <taxon>Betaproteobacteria</taxon>
        <taxon>Burkholderiales</taxon>
        <taxon>Sphaerotilaceae</taxon>
        <taxon>Roseateles</taxon>
    </lineage>
</organism>
<comment type="caution">
    <text evidence="1">The sequence shown here is derived from an EMBL/GenBank/DDBJ whole genome shotgun (WGS) entry which is preliminary data.</text>
</comment>
<evidence type="ECO:0000313" key="2">
    <source>
        <dbReference type="Proteomes" id="UP000295357"/>
    </source>
</evidence>